<comment type="caution">
    <text evidence="10">The sequence shown here is derived from an EMBL/GenBank/DDBJ whole genome shotgun (WGS) entry which is preliminary data.</text>
</comment>
<dbReference type="EC" id="3.1.1.29" evidence="1 7"/>
<comment type="catalytic activity">
    <reaction evidence="7 8">
        <text>an N-acyl-L-alpha-aminoacyl-tRNA + H2O = an N-acyl-L-amino acid + a tRNA + H(+)</text>
        <dbReference type="Rhea" id="RHEA:54448"/>
        <dbReference type="Rhea" id="RHEA-COMP:10123"/>
        <dbReference type="Rhea" id="RHEA-COMP:13883"/>
        <dbReference type="ChEBI" id="CHEBI:15377"/>
        <dbReference type="ChEBI" id="CHEBI:15378"/>
        <dbReference type="ChEBI" id="CHEBI:59874"/>
        <dbReference type="ChEBI" id="CHEBI:78442"/>
        <dbReference type="ChEBI" id="CHEBI:138191"/>
        <dbReference type="EC" id="3.1.1.29"/>
    </reaction>
</comment>
<dbReference type="EMBL" id="BDDM01000040">
    <property type="protein sequence ID" value="GAT77930.1"/>
    <property type="molecule type" value="Genomic_DNA"/>
</dbReference>
<feature type="active site" description="Proton acceptor" evidence="7">
    <location>
        <position position="20"/>
    </location>
</feature>
<dbReference type="PROSITE" id="PS01196">
    <property type="entry name" value="PEPT_TRNA_HYDROL_2"/>
    <property type="match status" value="1"/>
</dbReference>
<dbReference type="GO" id="GO:0072344">
    <property type="term" value="P:rescue of stalled ribosome"/>
    <property type="evidence" value="ECO:0007669"/>
    <property type="project" value="UniProtKB-UniRule"/>
</dbReference>
<keyword evidence="3 7" id="KW-0378">Hydrolase</keyword>
<protein>
    <recommendedName>
        <fullName evidence="6 7">Peptidyl-tRNA hydrolase</fullName>
        <shortName evidence="7">Pth</shortName>
        <ecNumber evidence="1 7">3.1.1.29</ecNumber>
    </recommendedName>
</protein>
<dbReference type="PANTHER" id="PTHR17224">
    <property type="entry name" value="PEPTIDYL-TRNA HYDROLASE"/>
    <property type="match status" value="1"/>
</dbReference>
<dbReference type="PROSITE" id="PS01195">
    <property type="entry name" value="PEPT_TRNA_HYDROL_1"/>
    <property type="match status" value="1"/>
</dbReference>
<feature type="binding site" evidence="7">
    <location>
        <position position="15"/>
    </location>
    <ligand>
        <name>tRNA</name>
        <dbReference type="ChEBI" id="CHEBI:17843"/>
    </ligand>
</feature>
<dbReference type="GO" id="GO:0004045">
    <property type="term" value="F:peptidyl-tRNA hydrolase activity"/>
    <property type="evidence" value="ECO:0007669"/>
    <property type="project" value="UniProtKB-UniRule"/>
</dbReference>
<feature type="binding site" evidence="7">
    <location>
        <position position="113"/>
    </location>
    <ligand>
        <name>tRNA</name>
        <dbReference type="ChEBI" id="CHEBI:17843"/>
    </ligand>
</feature>
<comment type="subcellular location">
    <subcellularLocation>
        <location evidence="7">Cytoplasm</location>
    </subcellularLocation>
</comment>
<dbReference type="InterPro" id="IPR001328">
    <property type="entry name" value="Pept_tRNA_hydro"/>
</dbReference>
<evidence type="ECO:0000256" key="3">
    <source>
        <dbReference type="ARBA" id="ARBA00022801"/>
    </source>
</evidence>
<dbReference type="GO" id="GO:0006515">
    <property type="term" value="P:protein quality control for misfolded or incompletely synthesized proteins"/>
    <property type="evidence" value="ECO:0007669"/>
    <property type="project" value="UniProtKB-UniRule"/>
</dbReference>
<evidence type="ECO:0000256" key="6">
    <source>
        <dbReference type="ARBA" id="ARBA00050038"/>
    </source>
</evidence>
<dbReference type="Proteomes" id="UP000092731">
    <property type="component" value="Unassembled WGS sequence"/>
</dbReference>
<feature type="site" description="Stabilizes the basic form of H active site to accept a proton" evidence="7">
    <location>
        <position position="92"/>
    </location>
</feature>
<accession>A0A170SDN4</accession>
<dbReference type="InterPro" id="IPR036416">
    <property type="entry name" value="Pept_tRNA_hydro_sf"/>
</dbReference>
<dbReference type="AlphaFoldDB" id="A0A170SDN4"/>
<evidence type="ECO:0000313" key="11">
    <source>
        <dbReference type="Proteomes" id="UP000092731"/>
    </source>
</evidence>
<evidence type="ECO:0000256" key="2">
    <source>
        <dbReference type="ARBA" id="ARBA00022555"/>
    </source>
</evidence>
<evidence type="ECO:0000256" key="1">
    <source>
        <dbReference type="ARBA" id="ARBA00013260"/>
    </source>
</evidence>
<dbReference type="SUPFAM" id="SSF53178">
    <property type="entry name" value="Peptidyl-tRNA hydrolase-like"/>
    <property type="match status" value="1"/>
</dbReference>
<feature type="binding site" evidence="7">
    <location>
        <position position="65"/>
    </location>
    <ligand>
        <name>tRNA</name>
        <dbReference type="ChEBI" id="CHEBI:17843"/>
    </ligand>
</feature>
<keyword evidence="2 7" id="KW-0820">tRNA-binding</keyword>
<organism evidence="10 11">
    <name type="scientific">Ehrlichia ruminantium</name>
    <name type="common">heartwater rickettsia</name>
    <name type="synonym">Cowdria ruminantium</name>
    <dbReference type="NCBI Taxonomy" id="779"/>
    <lineage>
        <taxon>Bacteria</taxon>
        <taxon>Pseudomonadati</taxon>
        <taxon>Pseudomonadota</taxon>
        <taxon>Alphaproteobacteria</taxon>
        <taxon>Rickettsiales</taxon>
        <taxon>Anaplasmataceae</taxon>
        <taxon>Ehrlichia</taxon>
    </lineage>
</organism>
<dbReference type="HAMAP" id="MF_00083">
    <property type="entry name" value="Pept_tRNA_hydro_bact"/>
    <property type="match status" value="1"/>
</dbReference>
<name>A0A170SDN4_EHRRU</name>
<sequence>MLHLLVGLGNPGKGYELTRHNVGFMIIDALMHHFLFPDFKKKHNALISSGSIQSYKVILAKPYTFMNNSGAPISSIVKLYKIPLDNIIVFHDETDIDFCTIRIKKGGGNAGHNGLKSIDTLLGRDYWRIRFGIGHPSNGYDLSHHVLSQFNNLNAVNNTISNIIEHISLLFENDKSIFKNKVKDLIKYTDISS</sequence>
<dbReference type="RefSeq" id="WP_179852094.1">
    <property type="nucleotide sequence ID" value="NZ_BDDM01000040.1"/>
</dbReference>
<dbReference type="NCBIfam" id="TIGR00447">
    <property type="entry name" value="pth"/>
    <property type="match status" value="1"/>
</dbReference>
<proteinExistence type="inferred from homology"/>
<dbReference type="GO" id="GO:0000049">
    <property type="term" value="F:tRNA binding"/>
    <property type="evidence" value="ECO:0007669"/>
    <property type="project" value="UniProtKB-UniRule"/>
</dbReference>
<comment type="subunit">
    <text evidence="7">Monomer.</text>
</comment>
<evidence type="ECO:0000256" key="7">
    <source>
        <dbReference type="HAMAP-Rule" id="MF_00083"/>
    </source>
</evidence>
<gene>
    <name evidence="7 10" type="primary">pth</name>
    <name evidence="10" type="ORF">EHRUM3_01320</name>
</gene>
<dbReference type="GO" id="GO:0005737">
    <property type="term" value="C:cytoplasm"/>
    <property type="evidence" value="ECO:0007669"/>
    <property type="project" value="UniProtKB-SubCell"/>
</dbReference>
<evidence type="ECO:0000256" key="8">
    <source>
        <dbReference type="RuleBase" id="RU000673"/>
    </source>
</evidence>
<comment type="function">
    <text evidence="7">Catalyzes the release of premature peptidyl moieties from peptidyl-tRNA molecules trapped in stalled 50S ribosomal subunits, and thus maintains levels of free tRNAs and 50S ribosomes.</text>
</comment>
<comment type="function">
    <text evidence="7">Hydrolyzes ribosome-free peptidyl-tRNAs (with 1 or more amino acids incorporated), which drop off the ribosome during protein synthesis, or as a result of ribosome stalling.</text>
</comment>
<feature type="site" description="Discriminates between blocked and unblocked aminoacyl-tRNA" evidence="7">
    <location>
        <position position="10"/>
    </location>
</feature>
<reference evidence="11" key="1">
    <citation type="submission" date="2016-05" db="EMBL/GenBank/DDBJ databases">
        <title>Draft genome sequences of four strains of Ehrlichia ruminantium, a tick-borne pathogen of ruminants, isolated from Zimbabwe, The Gambia and Ghana.</title>
        <authorList>
            <person name="Nakao R."/>
            <person name="Jongejan F."/>
            <person name="Sugimoto C."/>
        </authorList>
    </citation>
    <scope>NUCLEOTIDE SEQUENCE [LARGE SCALE GENOMIC DNA]</scope>
    <source>
        <strain evidence="11">Pokoase 417</strain>
    </source>
</reference>
<keyword evidence="4 7" id="KW-0694">RNA-binding</keyword>
<dbReference type="Pfam" id="PF01195">
    <property type="entry name" value="Pept_tRNA_hydro"/>
    <property type="match status" value="1"/>
</dbReference>
<evidence type="ECO:0000313" key="10">
    <source>
        <dbReference type="EMBL" id="GAT77930.1"/>
    </source>
</evidence>
<dbReference type="FunFam" id="3.40.50.1470:FF:000001">
    <property type="entry name" value="Peptidyl-tRNA hydrolase"/>
    <property type="match status" value="1"/>
</dbReference>
<feature type="binding site" evidence="7">
    <location>
        <position position="67"/>
    </location>
    <ligand>
        <name>tRNA</name>
        <dbReference type="ChEBI" id="CHEBI:17843"/>
    </ligand>
</feature>
<evidence type="ECO:0000256" key="9">
    <source>
        <dbReference type="RuleBase" id="RU004320"/>
    </source>
</evidence>
<keyword evidence="7" id="KW-0963">Cytoplasm</keyword>
<dbReference type="Gene3D" id="3.40.50.1470">
    <property type="entry name" value="Peptidyl-tRNA hydrolase"/>
    <property type="match status" value="1"/>
</dbReference>
<evidence type="ECO:0000256" key="5">
    <source>
        <dbReference type="ARBA" id="ARBA00038063"/>
    </source>
</evidence>
<evidence type="ECO:0000256" key="4">
    <source>
        <dbReference type="ARBA" id="ARBA00022884"/>
    </source>
</evidence>
<dbReference type="CDD" id="cd00462">
    <property type="entry name" value="PTH"/>
    <property type="match status" value="1"/>
</dbReference>
<dbReference type="PANTHER" id="PTHR17224:SF1">
    <property type="entry name" value="PEPTIDYL-TRNA HYDROLASE"/>
    <property type="match status" value="1"/>
</dbReference>
<dbReference type="InterPro" id="IPR018171">
    <property type="entry name" value="Pept_tRNA_hydro_CS"/>
</dbReference>
<comment type="similarity">
    <text evidence="5 7 9">Belongs to the PTH family.</text>
</comment>